<organism evidence="1 2">
    <name type="scientific">Brassica carinata</name>
    <name type="common">Ethiopian mustard</name>
    <name type="synonym">Abyssinian cabbage</name>
    <dbReference type="NCBI Taxonomy" id="52824"/>
    <lineage>
        <taxon>Eukaryota</taxon>
        <taxon>Viridiplantae</taxon>
        <taxon>Streptophyta</taxon>
        <taxon>Embryophyta</taxon>
        <taxon>Tracheophyta</taxon>
        <taxon>Spermatophyta</taxon>
        <taxon>Magnoliopsida</taxon>
        <taxon>eudicotyledons</taxon>
        <taxon>Gunneridae</taxon>
        <taxon>Pentapetalae</taxon>
        <taxon>rosids</taxon>
        <taxon>malvids</taxon>
        <taxon>Brassicales</taxon>
        <taxon>Brassicaceae</taxon>
        <taxon>Brassiceae</taxon>
        <taxon>Brassica</taxon>
    </lineage>
</organism>
<proteinExistence type="predicted"/>
<dbReference type="EMBL" id="JAAMPC010000010">
    <property type="protein sequence ID" value="KAG2290598.1"/>
    <property type="molecule type" value="Genomic_DNA"/>
</dbReference>
<comment type="caution">
    <text evidence="1">The sequence shown here is derived from an EMBL/GenBank/DDBJ whole genome shotgun (WGS) entry which is preliminary data.</text>
</comment>
<protein>
    <submittedName>
        <fullName evidence="1">Uncharacterized protein</fullName>
    </submittedName>
</protein>
<sequence>MPSSLTVKSCCTIGEGICNIGSLTPIEIDHALDCSSLYNVTELLNDDIHDVLKDDLAPARWCRPHEKLNNFSVIIIALLVP</sequence>
<name>A0A8X7RP28_BRACI</name>
<dbReference type="Proteomes" id="UP000886595">
    <property type="component" value="Unassembled WGS sequence"/>
</dbReference>
<evidence type="ECO:0000313" key="2">
    <source>
        <dbReference type="Proteomes" id="UP000886595"/>
    </source>
</evidence>
<dbReference type="AlphaFoldDB" id="A0A8X7RP28"/>
<gene>
    <name evidence="1" type="ORF">Bca52824_050202</name>
</gene>
<keyword evidence="2" id="KW-1185">Reference proteome</keyword>
<evidence type="ECO:0000313" key="1">
    <source>
        <dbReference type="EMBL" id="KAG2290598.1"/>
    </source>
</evidence>
<reference evidence="1 2" key="1">
    <citation type="submission" date="2020-02" db="EMBL/GenBank/DDBJ databases">
        <authorList>
            <person name="Ma Q."/>
            <person name="Huang Y."/>
            <person name="Song X."/>
            <person name="Pei D."/>
        </authorList>
    </citation>
    <scope>NUCLEOTIDE SEQUENCE [LARGE SCALE GENOMIC DNA]</scope>
    <source>
        <strain evidence="1">Sxm20200214</strain>
        <tissue evidence="1">Leaf</tissue>
    </source>
</reference>
<accession>A0A8X7RP28</accession>